<dbReference type="Proteomes" id="UP000198312">
    <property type="component" value="Chromosome"/>
</dbReference>
<reference evidence="3 4" key="1">
    <citation type="submission" date="2017-07" db="EMBL/GenBank/DDBJ databases">
        <title>Virgibacillus sp. LM2416.</title>
        <authorList>
            <person name="Tak E.J."/>
            <person name="Bae J.-W."/>
        </authorList>
    </citation>
    <scope>NUCLEOTIDE SEQUENCE [LARGE SCALE GENOMIC DNA]</scope>
    <source>
        <strain evidence="3 4">LM2416</strain>
    </source>
</reference>
<evidence type="ECO:0000259" key="2">
    <source>
        <dbReference type="Pfam" id="PF07987"/>
    </source>
</evidence>
<proteinExistence type="predicted"/>
<evidence type="ECO:0000313" key="3">
    <source>
        <dbReference type="EMBL" id="ASK64047.1"/>
    </source>
</evidence>
<dbReference type="AlphaFoldDB" id="A0A220U7F0"/>
<organism evidence="3 4">
    <name type="scientific">Virgibacillus phasianinus</name>
    <dbReference type="NCBI Taxonomy" id="2017483"/>
    <lineage>
        <taxon>Bacteria</taxon>
        <taxon>Bacillati</taxon>
        <taxon>Bacillota</taxon>
        <taxon>Bacilli</taxon>
        <taxon>Bacillales</taxon>
        <taxon>Bacillaceae</taxon>
        <taxon>Virgibacillus</taxon>
    </lineage>
</organism>
<sequence length="87" mass="9729">MMKRSKLFIPLFAAFFLLLMTTVVSAHVTVHPSESTTNAYEKYAVRVPVEKDSHTTKVMLQVPDGVSLVSVLPMANWDYKLEKGDDG</sequence>
<evidence type="ECO:0000313" key="4">
    <source>
        <dbReference type="Proteomes" id="UP000198312"/>
    </source>
</evidence>
<dbReference type="Pfam" id="PF07987">
    <property type="entry name" value="DUF1775"/>
    <property type="match status" value="1"/>
</dbReference>
<feature type="signal peptide" evidence="1">
    <location>
        <begin position="1"/>
        <end position="26"/>
    </location>
</feature>
<keyword evidence="1" id="KW-0732">Signal</keyword>
<feature type="domain" description="YncI copper-binding" evidence="2">
    <location>
        <begin position="27"/>
        <end position="84"/>
    </location>
</feature>
<feature type="chain" id="PRO_5012058493" description="YncI copper-binding domain-containing protein" evidence="1">
    <location>
        <begin position="27"/>
        <end position="87"/>
    </location>
</feature>
<evidence type="ECO:0000256" key="1">
    <source>
        <dbReference type="SAM" id="SignalP"/>
    </source>
</evidence>
<name>A0A220U7F0_9BACI</name>
<protein>
    <recommendedName>
        <fullName evidence="2">YncI copper-binding domain-containing protein</fullName>
    </recommendedName>
</protein>
<dbReference type="InterPro" id="IPR038507">
    <property type="entry name" value="YcnI-like_sf"/>
</dbReference>
<dbReference type="EMBL" id="CP022315">
    <property type="protein sequence ID" value="ASK64047.1"/>
    <property type="molecule type" value="Genomic_DNA"/>
</dbReference>
<dbReference type="KEGG" id="vil:CFK37_18740"/>
<dbReference type="Gene3D" id="2.60.40.2230">
    <property type="entry name" value="Uncharacterised protein YcnI-like PF07987, DUF1775"/>
    <property type="match status" value="1"/>
</dbReference>
<dbReference type="OrthoDB" id="69896at2"/>
<dbReference type="InterPro" id="IPR012533">
    <property type="entry name" value="YcnI-copper_dom"/>
</dbReference>
<accession>A0A220U7F0</accession>
<gene>
    <name evidence="3" type="ORF">CFK37_18740</name>
</gene>
<keyword evidence="4" id="KW-1185">Reference proteome</keyword>